<evidence type="ECO:0000313" key="2">
    <source>
        <dbReference type="Proteomes" id="UP001168821"/>
    </source>
</evidence>
<comment type="caution">
    <text evidence="1">The sequence shown here is derived from an EMBL/GenBank/DDBJ whole genome shotgun (WGS) entry which is preliminary data.</text>
</comment>
<protein>
    <submittedName>
        <fullName evidence="1">Uncharacterized protein</fullName>
    </submittedName>
</protein>
<dbReference type="AlphaFoldDB" id="A0AA38HHD0"/>
<name>A0AA38HHD0_9CUCU</name>
<keyword evidence="2" id="KW-1185">Reference proteome</keyword>
<accession>A0AA38HHD0</accession>
<reference evidence="1" key="1">
    <citation type="journal article" date="2023" name="G3 (Bethesda)">
        <title>Whole genome assemblies of Zophobas morio and Tenebrio molitor.</title>
        <authorList>
            <person name="Kaur S."/>
            <person name="Stinson S.A."/>
            <person name="diCenzo G.C."/>
        </authorList>
    </citation>
    <scope>NUCLEOTIDE SEQUENCE</scope>
    <source>
        <strain evidence="1">QUZm001</strain>
    </source>
</reference>
<gene>
    <name evidence="1" type="ORF">Zmor_012385</name>
</gene>
<evidence type="ECO:0000313" key="1">
    <source>
        <dbReference type="EMBL" id="KAJ3615666.1"/>
    </source>
</evidence>
<sequence>MPPTHTLSVKIDLQIYRNGMQAFLRRGKEQEFAEILYFSETNMRSELPQPSGSLEGVKTLDGALRKRTTEVRQRYALCGAIEPRSKASKIASEEQPSVIFKDYLVLIKLLMLKVRYLTQISRMYPCLLQEVDNPL</sequence>
<proteinExistence type="predicted"/>
<dbReference type="Proteomes" id="UP001168821">
    <property type="component" value="Unassembled WGS sequence"/>
</dbReference>
<dbReference type="EMBL" id="JALNTZ010003978">
    <property type="protein sequence ID" value="KAJ3615666.1"/>
    <property type="molecule type" value="Genomic_DNA"/>
</dbReference>
<organism evidence="1 2">
    <name type="scientific">Zophobas morio</name>
    <dbReference type="NCBI Taxonomy" id="2755281"/>
    <lineage>
        <taxon>Eukaryota</taxon>
        <taxon>Metazoa</taxon>
        <taxon>Ecdysozoa</taxon>
        <taxon>Arthropoda</taxon>
        <taxon>Hexapoda</taxon>
        <taxon>Insecta</taxon>
        <taxon>Pterygota</taxon>
        <taxon>Neoptera</taxon>
        <taxon>Endopterygota</taxon>
        <taxon>Coleoptera</taxon>
        <taxon>Polyphaga</taxon>
        <taxon>Cucujiformia</taxon>
        <taxon>Tenebrionidae</taxon>
        <taxon>Zophobas</taxon>
    </lineage>
</organism>